<evidence type="ECO:0000313" key="2">
    <source>
        <dbReference type="EMBL" id="KTB40838.1"/>
    </source>
</evidence>
<proteinExistence type="predicted"/>
<evidence type="ECO:0000256" key="1">
    <source>
        <dbReference type="SAM" id="MobiDB-lite"/>
    </source>
</evidence>
<dbReference type="Proteomes" id="UP000054988">
    <property type="component" value="Unassembled WGS sequence"/>
</dbReference>
<accession>A0A0W0FX40</accession>
<feature type="compositionally biased region" description="Low complexity" evidence="1">
    <location>
        <begin position="41"/>
        <end position="55"/>
    </location>
</feature>
<name>A0A0W0FX40_MONRR</name>
<reference evidence="2 3" key="1">
    <citation type="submission" date="2015-12" db="EMBL/GenBank/DDBJ databases">
        <title>Draft genome sequence of Moniliophthora roreri, the causal agent of frosty pod rot of cacao.</title>
        <authorList>
            <person name="Aime M.C."/>
            <person name="Diaz-Valderrama J.R."/>
            <person name="Kijpornyongpan T."/>
            <person name="Phillips-Mora W."/>
        </authorList>
    </citation>
    <scope>NUCLEOTIDE SEQUENCE [LARGE SCALE GENOMIC DNA]</scope>
    <source>
        <strain evidence="2 3">MCA 2952</strain>
    </source>
</reference>
<feature type="compositionally biased region" description="Polar residues" evidence="1">
    <location>
        <begin position="90"/>
        <end position="120"/>
    </location>
</feature>
<gene>
    <name evidence="2" type="ORF">WG66_6586</name>
</gene>
<dbReference type="AlphaFoldDB" id="A0A0W0FX40"/>
<comment type="caution">
    <text evidence="2">The sequence shown here is derived from an EMBL/GenBank/DDBJ whole genome shotgun (WGS) entry which is preliminary data.</text>
</comment>
<evidence type="ECO:0000313" key="3">
    <source>
        <dbReference type="Proteomes" id="UP000054988"/>
    </source>
</evidence>
<sequence length="143" mass="15318">MENLYGGNPAVDTSAVSNSQTPVDLGVLQHCEASARKETTNKTSDNVSSSSNSDNSSDKDYDNEEEEESRRPTTSHTPASHCNHMVDPQSPATVRSKSIVSKTPTPATPTLQHTAQRQSRCQTIGNQLAEALATANESSEKMA</sequence>
<organism evidence="2 3">
    <name type="scientific">Moniliophthora roreri</name>
    <name type="common">Frosty pod rot fungus</name>
    <name type="synonym">Monilia roreri</name>
    <dbReference type="NCBI Taxonomy" id="221103"/>
    <lineage>
        <taxon>Eukaryota</taxon>
        <taxon>Fungi</taxon>
        <taxon>Dikarya</taxon>
        <taxon>Basidiomycota</taxon>
        <taxon>Agaricomycotina</taxon>
        <taxon>Agaricomycetes</taxon>
        <taxon>Agaricomycetidae</taxon>
        <taxon>Agaricales</taxon>
        <taxon>Marasmiineae</taxon>
        <taxon>Marasmiaceae</taxon>
        <taxon>Moniliophthora</taxon>
    </lineage>
</organism>
<feature type="region of interest" description="Disordered" evidence="1">
    <location>
        <begin position="1"/>
        <end position="120"/>
    </location>
</feature>
<dbReference type="EMBL" id="LATX01001543">
    <property type="protein sequence ID" value="KTB40838.1"/>
    <property type="molecule type" value="Genomic_DNA"/>
</dbReference>
<protein>
    <submittedName>
        <fullName evidence="2">Uncharacterized protein</fullName>
    </submittedName>
</protein>